<evidence type="ECO:0000256" key="6">
    <source>
        <dbReference type="ARBA" id="ARBA00023143"/>
    </source>
</evidence>
<evidence type="ECO:0000256" key="5">
    <source>
        <dbReference type="ARBA" id="ARBA00022525"/>
    </source>
</evidence>
<dbReference type="Pfam" id="PF22638">
    <property type="entry name" value="FlgK_D1"/>
    <property type="match status" value="1"/>
</dbReference>
<accession>A0ABV2R8I7</accession>
<keyword evidence="11" id="KW-0282">Flagellum</keyword>
<keyword evidence="6" id="KW-0975">Bacterial flagellum</keyword>
<evidence type="ECO:0000313" key="11">
    <source>
        <dbReference type="EMBL" id="MET4682895.1"/>
    </source>
</evidence>
<dbReference type="InterPro" id="IPR010930">
    <property type="entry name" value="Flg_bb/hook_C_dom"/>
</dbReference>
<feature type="domain" description="Flagellar hook-associated protein FlgK helical" evidence="10">
    <location>
        <begin position="90"/>
        <end position="313"/>
    </location>
</feature>
<dbReference type="PRINTS" id="PR01005">
    <property type="entry name" value="FLGHOOKAP1"/>
</dbReference>
<evidence type="ECO:0000259" key="9">
    <source>
        <dbReference type="Pfam" id="PF06429"/>
    </source>
</evidence>
<feature type="domain" description="Flagellar basal body rod protein N-terminal" evidence="8">
    <location>
        <begin position="7"/>
        <end position="36"/>
    </location>
</feature>
<evidence type="ECO:0000256" key="2">
    <source>
        <dbReference type="ARBA" id="ARBA00004613"/>
    </source>
</evidence>
<evidence type="ECO:0000256" key="4">
    <source>
        <dbReference type="ARBA" id="ARBA00016244"/>
    </source>
</evidence>
<dbReference type="InterPro" id="IPR001444">
    <property type="entry name" value="Flag_bb_rod_N"/>
</dbReference>
<keyword evidence="5" id="KW-0964">Secreted</keyword>
<name>A0ABV2R8I7_9CAUL</name>
<keyword evidence="11" id="KW-0969">Cilium</keyword>
<organism evidence="11 12">
    <name type="scientific">Brevundimonas faecalis</name>
    <dbReference type="NCBI Taxonomy" id="947378"/>
    <lineage>
        <taxon>Bacteria</taxon>
        <taxon>Pseudomonadati</taxon>
        <taxon>Pseudomonadota</taxon>
        <taxon>Alphaproteobacteria</taxon>
        <taxon>Caulobacterales</taxon>
        <taxon>Caulobacteraceae</taxon>
        <taxon>Brevundimonas</taxon>
    </lineage>
</organism>
<feature type="coiled-coil region" evidence="7">
    <location>
        <begin position="161"/>
        <end position="188"/>
    </location>
</feature>
<reference evidence="11 12" key="1">
    <citation type="submission" date="2024-06" db="EMBL/GenBank/DDBJ databases">
        <title>Sorghum-associated microbial communities from plants grown in Nebraska, USA.</title>
        <authorList>
            <person name="Schachtman D."/>
        </authorList>
    </citation>
    <scope>NUCLEOTIDE SEQUENCE [LARGE SCALE GENOMIC DNA]</scope>
    <source>
        <strain evidence="11 12">2814</strain>
    </source>
</reference>
<comment type="caution">
    <text evidence="11">The sequence shown here is derived from an EMBL/GenBank/DDBJ whole genome shotgun (WGS) entry which is preliminary data.</text>
</comment>
<protein>
    <recommendedName>
        <fullName evidence="4">Flagellar hook-associated protein 1</fullName>
    </recommendedName>
</protein>
<comment type="subcellular location">
    <subcellularLocation>
        <location evidence="1">Bacterial flagellum basal body</location>
    </subcellularLocation>
    <subcellularLocation>
        <location evidence="2">Secreted</location>
    </subcellularLocation>
</comment>
<evidence type="ECO:0000256" key="3">
    <source>
        <dbReference type="ARBA" id="ARBA00009677"/>
    </source>
</evidence>
<dbReference type="PANTHER" id="PTHR30033">
    <property type="entry name" value="FLAGELLAR HOOK-ASSOCIATED PROTEIN 1"/>
    <property type="match status" value="1"/>
</dbReference>
<dbReference type="NCBIfam" id="TIGR02492">
    <property type="entry name" value="flgK_ends"/>
    <property type="match status" value="1"/>
</dbReference>
<keyword evidence="11" id="KW-0966">Cell projection</keyword>
<keyword evidence="7" id="KW-0175">Coiled coil</keyword>
<dbReference type="RefSeq" id="WP_354087836.1">
    <property type="nucleotide sequence ID" value="NZ_JBEPTF010000001.1"/>
</dbReference>
<dbReference type="SUPFAM" id="SSF64518">
    <property type="entry name" value="Phase 1 flagellin"/>
    <property type="match status" value="1"/>
</dbReference>
<keyword evidence="12" id="KW-1185">Reference proteome</keyword>
<evidence type="ECO:0000259" key="8">
    <source>
        <dbReference type="Pfam" id="PF00460"/>
    </source>
</evidence>
<dbReference type="InterPro" id="IPR002371">
    <property type="entry name" value="FlgK"/>
</dbReference>
<dbReference type="Proteomes" id="UP001549313">
    <property type="component" value="Unassembled WGS sequence"/>
</dbReference>
<sequence length="704" mass="72667">MSLSSVMNNAVSGMNTAQTQLRVVSDNVSNVNTPGYIRKIADQQAYTNQGIGAGVEVARIRLATDRFLQAAGMSAGAEAGRQTVRYELFDRIQSLFGDPGADSGFFSQIDNLFAAFAASAENATSGPARQDAIYKTQALFDESARIAKQIQGVRADADGRVQSAVERANALLEQIEKLNTEIAKATVIDGDATGAENAQANLISELSELMDVRVAPRSVGGVEIRTGAGILLAGQGAAKLEYTRAGAVTSETSFGDIVVVEPSGQKKILSESLTSGEIKGLLELRDVEAPATAERLGELMAKLADELNRAHNASASVPAPMVLTGRNTGQSLDTALAGFTGKTTIAIVNAQGVVQSRAEIDFSGGAITVNGVATTPAAFLTTLNGQLGGATASFNNGVLSIDAGAPNGVAIAEDPTTPSNKAGRGFSHYFGLNDLIATDRPSNYDTGLTPASQHGFTPGETLTFRFSDPASGTKIRDVVFTVPPGGDMASLITALNDPATGIGRQGSFALSATGEMVFTGRGNPAPSLSVAEDRTTQVPSGVSMSELFGLGGVRASRADGFTIRSDIAKDPSKLALAQLNLTAPAGTPALGKNDGRGARLLADAGQAATRFAAAGGAAGGSMSISRYASELSGDIGGKATIAKNRATSAEALYTEATKRRSSAEGVNMEEELVLMTTYQQAFNASARLIQAATEMYDTLIGMVR</sequence>
<gene>
    <name evidence="11" type="ORF">ABIE19_000804</name>
</gene>
<dbReference type="EMBL" id="JBEPTF010000001">
    <property type="protein sequence ID" value="MET4682895.1"/>
    <property type="molecule type" value="Genomic_DNA"/>
</dbReference>
<proteinExistence type="inferred from homology"/>
<evidence type="ECO:0000256" key="7">
    <source>
        <dbReference type="SAM" id="Coils"/>
    </source>
</evidence>
<evidence type="ECO:0000313" key="12">
    <source>
        <dbReference type="Proteomes" id="UP001549313"/>
    </source>
</evidence>
<evidence type="ECO:0000256" key="1">
    <source>
        <dbReference type="ARBA" id="ARBA00004117"/>
    </source>
</evidence>
<dbReference type="PANTHER" id="PTHR30033:SF1">
    <property type="entry name" value="FLAGELLAR HOOK-ASSOCIATED PROTEIN 1"/>
    <property type="match status" value="1"/>
</dbReference>
<dbReference type="Pfam" id="PF06429">
    <property type="entry name" value="Flg_bbr_C"/>
    <property type="match status" value="1"/>
</dbReference>
<evidence type="ECO:0000259" key="10">
    <source>
        <dbReference type="Pfam" id="PF22638"/>
    </source>
</evidence>
<dbReference type="InterPro" id="IPR053927">
    <property type="entry name" value="FlgK_helical"/>
</dbReference>
<dbReference type="Pfam" id="PF00460">
    <property type="entry name" value="Flg_bb_rod"/>
    <property type="match status" value="1"/>
</dbReference>
<feature type="domain" description="Flagellar basal-body/hook protein C-terminal" evidence="9">
    <location>
        <begin position="664"/>
        <end position="701"/>
    </location>
</feature>
<comment type="similarity">
    <text evidence="3">Belongs to the flagella basal body rod proteins family.</text>
</comment>
<dbReference type="PROSITE" id="PS00588">
    <property type="entry name" value="FLAGELLA_BB_ROD"/>
    <property type="match status" value="1"/>
</dbReference>
<dbReference type="InterPro" id="IPR019776">
    <property type="entry name" value="Flagellar_basal_body_rod_CS"/>
</dbReference>